<dbReference type="GO" id="GO:0004674">
    <property type="term" value="F:protein serine/threonine kinase activity"/>
    <property type="evidence" value="ECO:0007669"/>
    <property type="project" value="UniProtKB-KW"/>
</dbReference>
<keyword evidence="11" id="KW-0812">Transmembrane</keyword>
<dbReference type="FunFam" id="3.80.10.10:FF:000275">
    <property type="entry name" value="Leucine-rich repeat receptor-like protein kinase"/>
    <property type="match status" value="1"/>
</dbReference>
<dbReference type="InterPro" id="IPR001611">
    <property type="entry name" value="Leu-rich_rpt"/>
</dbReference>
<keyword evidence="6" id="KW-1003">Cell membrane</keyword>
<dbReference type="InterPro" id="IPR011009">
    <property type="entry name" value="Kinase-like_dom_sf"/>
</dbReference>
<dbReference type="InterPro" id="IPR008271">
    <property type="entry name" value="Ser/Thr_kinase_AS"/>
</dbReference>
<dbReference type="SMART" id="SM00369">
    <property type="entry name" value="LRR_TYP"/>
    <property type="match status" value="8"/>
</dbReference>
<keyword evidence="17" id="KW-1133">Transmembrane helix</keyword>
<keyword evidence="27" id="KW-1185">Reference proteome</keyword>
<evidence type="ECO:0000256" key="5">
    <source>
        <dbReference type="ARBA" id="ARBA00012513"/>
    </source>
</evidence>
<dbReference type="InParanoid" id="A0A068UUK5"/>
<dbReference type="GO" id="GO:0005886">
    <property type="term" value="C:plasma membrane"/>
    <property type="evidence" value="ECO:0007669"/>
    <property type="project" value="UniProtKB-SubCell"/>
</dbReference>
<dbReference type="SMART" id="SM00220">
    <property type="entry name" value="S_TKc"/>
    <property type="match status" value="1"/>
</dbReference>
<keyword evidence="18" id="KW-0472">Membrane</keyword>
<dbReference type="InterPro" id="IPR003591">
    <property type="entry name" value="Leu-rich_rpt_typical-subtyp"/>
</dbReference>
<feature type="binding site" evidence="23">
    <location>
        <position position="737"/>
    </location>
    <ligand>
        <name>ATP</name>
        <dbReference type="ChEBI" id="CHEBI:30616"/>
    </ligand>
</feature>
<dbReference type="InterPro" id="IPR013210">
    <property type="entry name" value="LRR_N_plant-typ"/>
</dbReference>
<organism evidence="26 27">
    <name type="scientific">Coffea canephora</name>
    <name type="common">Robusta coffee</name>
    <dbReference type="NCBI Taxonomy" id="49390"/>
    <lineage>
        <taxon>Eukaryota</taxon>
        <taxon>Viridiplantae</taxon>
        <taxon>Streptophyta</taxon>
        <taxon>Embryophyta</taxon>
        <taxon>Tracheophyta</taxon>
        <taxon>Spermatophyta</taxon>
        <taxon>Magnoliopsida</taxon>
        <taxon>eudicotyledons</taxon>
        <taxon>Gunneridae</taxon>
        <taxon>Pentapetalae</taxon>
        <taxon>asterids</taxon>
        <taxon>lamiids</taxon>
        <taxon>Gentianales</taxon>
        <taxon>Rubiaceae</taxon>
        <taxon>Ixoroideae</taxon>
        <taxon>Gardenieae complex</taxon>
        <taxon>Bertiereae - Coffeeae clade</taxon>
        <taxon>Coffeeae</taxon>
        <taxon>Coffea</taxon>
    </lineage>
</organism>
<dbReference type="OMA" id="IFDITTM"/>
<evidence type="ECO:0000256" key="22">
    <source>
        <dbReference type="ARBA" id="ARBA00048679"/>
    </source>
</evidence>
<dbReference type="AlphaFoldDB" id="A0A068UUK5"/>
<evidence type="ECO:0000256" key="19">
    <source>
        <dbReference type="ARBA" id="ARBA00023170"/>
    </source>
</evidence>
<dbReference type="Pfam" id="PF08263">
    <property type="entry name" value="LRRNT_2"/>
    <property type="match status" value="1"/>
</dbReference>
<evidence type="ECO:0000256" key="17">
    <source>
        <dbReference type="ARBA" id="ARBA00022989"/>
    </source>
</evidence>
<dbReference type="InterPro" id="IPR000719">
    <property type="entry name" value="Prot_kinase_dom"/>
</dbReference>
<dbReference type="EC" id="2.7.11.1" evidence="5"/>
<protein>
    <recommendedName>
        <fullName evidence="5">non-specific serine/threonine protein kinase</fullName>
        <ecNumber evidence="5">2.7.11.1</ecNumber>
    </recommendedName>
</protein>
<evidence type="ECO:0000256" key="12">
    <source>
        <dbReference type="ARBA" id="ARBA00022729"/>
    </source>
</evidence>
<feature type="signal peptide" evidence="24">
    <location>
        <begin position="1"/>
        <end position="26"/>
    </location>
</feature>
<evidence type="ECO:0000256" key="20">
    <source>
        <dbReference type="ARBA" id="ARBA00023180"/>
    </source>
</evidence>
<comment type="similarity">
    <text evidence="3">Belongs to the protein kinase superfamily. Ser/Thr protein kinase family.</text>
</comment>
<dbReference type="FunFam" id="3.30.200.20:FF:000661">
    <property type="entry name" value="Serine-threonine protein kinase plant-type"/>
    <property type="match status" value="1"/>
</dbReference>
<proteinExistence type="inferred from homology"/>
<evidence type="ECO:0000256" key="11">
    <source>
        <dbReference type="ARBA" id="ARBA00022692"/>
    </source>
</evidence>
<dbReference type="Pfam" id="PF13855">
    <property type="entry name" value="LRR_8"/>
    <property type="match status" value="1"/>
</dbReference>
<keyword evidence="19" id="KW-0675">Receptor</keyword>
<keyword evidence="13" id="KW-0677">Repeat</keyword>
<keyword evidence="8" id="KW-0597">Phosphoprotein</keyword>
<dbReference type="Pfam" id="PF07714">
    <property type="entry name" value="PK_Tyr_Ser-Thr"/>
    <property type="match status" value="1"/>
</dbReference>
<keyword evidence="16 23" id="KW-0067">ATP-binding</keyword>
<keyword evidence="9" id="KW-0433">Leucine-rich repeat</keyword>
<dbReference type="InterPro" id="IPR032675">
    <property type="entry name" value="LRR_dom_sf"/>
</dbReference>
<dbReference type="Pfam" id="PF00560">
    <property type="entry name" value="LRR_1"/>
    <property type="match status" value="7"/>
</dbReference>
<evidence type="ECO:0000256" key="2">
    <source>
        <dbReference type="ARBA" id="ARBA00004479"/>
    </source>
</evidence>
<evidence type="ECO:0000256" key="13">
    <source>
        <dbReference type="ARBA" id="ARBA00022737"/>
    </source>
</evidence>
<evidence type="ECO:0000256" key="14">
    <source>
        <dbReference type="ARBA" id="ARBA00022741"/>
    </source>
</evidence>
<dbReference type="InterPro" id="IPR001245">
    <property type="entry name" value="Ser-Thr/Tyr_kinase_cat_dom"/>
</dbReference>
<evidence type="ECO:0000256" key="24">
    <source>
        <dbReference type="SAM" id="SignalP"/>
    </source>
</evidence>
<feature type="domain" description="Protein kinase" evidence="25">
    <location>
        <begin position="709"/>
        <end position="989"/>
    </location>
</feature>
<dbReference type="PROSITE" id="PS50011">
    <property type="entry name" value="PROTEIN_KINASE_DOM"/>
    <property type="match status" value="1"/>
</dbReference>
<dbReference type="PhylomeDB" id="A0A068UUK5"/>
<comment type="subcellular location">
    <subcellularLocation>
        <location evidence="1">Cell membrane</location>
        <topology evidence="1">Single-pass membrane protein</topology>
    </subcellularLocation>
    <subcellularLocation>
        <location evidence="2">Membrane</location>
        <topology evidence="2">Single-pass type I membrane protein</topology>
    </subcellularLocation>
</comment>
<comment type="catalytic activity">
    <reaction evidence="22">
        <text>L-seryl-[protein] + ATP = O-phospho-L-seryl-[protein] + ADP + H(+)</text>
        <dbReference type="Rhea" id="RHEA:17989"/>
        <dbReference type="Rhea" id="RHEA-COMP:9863"/>
        <dbReference type="Rhea" id="RHEA-COMP:11604"/>
        <dbReference type="ChEBI" id="CHEBI:15378"/>
        <dbReference type="ChEBI" id="CHEBI:29999"/>
        <dbReference type="ChEBI" id="CHEBI:30616"/>
        <dbReference type="ChEBI" id="CHEBI:83421"/>
        <dbReference type="ChEBI" id="CHEBI:456216"/>
        <dbReference type="EC" id="2.7.11.1"/>
    </reaction>
</comment>
<dbReference type="Gene3D" id="3.80.10.10">
    <property type="entry name" value="Ribonuclease Inhibitor"/>
    <property type="match status" value="4"/>
</dbReference>
<evidence type="ECO:0000256" key="6">
    <source>
        <dbReference type="ARBA" id="ARBA00022475"/>
    </source>
</evidence>
<evidence type="ECO:0000256" key="4">
    <source>
        <dbReference type="ARBA" id="ARBA00009592"/>
    </source>
</evidence>
<dbReference type="PANTHER" id="PTHR27008">
    <property type="entry name" value="OS04G0122200 PROTEIN"/>
    <property type="match status" value="1"/>
</dbReference>
<dbReference type="GO" id="GO:0005524">
    <property type="term" value="F:ATP binding"/>
    <property type="evidence" value="ECO:0007669"/>
    <property type="project" value="UniProtKB-UniRule"/>
</dbReference>
<dbReference type="Gramene" id="CDP11298">
    <property type="protein sequence ID" value="CDP11298"/>
    <property type="gene ID" value="GSCOC_T00033449001"/>
</dbReference>
<evidence type="ECO:0000256" key="10">
    <source>
        <dbReference type="ARBA" id="ARBA00022679"/>
    </source>
</evidence>
<dbReference type="SUPFAM" id="SSF52058">
    <property type="entry name" value="L domain-like"/>
    <property type="match status" value="2"/>
</dbReference>
<dbReference type="Gene3D" id="1.10.510.10">
    <property type="entry name" value="Transferase(Phosphotransferase) domain 1"/>
    <property type="match status" value="1"/>
</dbReference>
<keyword evidence="15" id="KW-0418">Kinase</keyword>
<keyword evidence="10" id="KW-0808">Transferase</keyword>
<dbReference type="SUPFAM" id="SSF56112">
    <property type="entry name" value="Protein kinase-like (PK-like)"/>
    <property type="match status" value="1"/>
</dbReference>
<dbReference type="PROSITE" id="PS00108">
    <property type="entry name" value="PROTEIN_KINASE_ST"/>
    <property type="match status" value="1"/>
</dbReference>
<dbReference type="Proteomes" id="UP000295252">
    <property type="component" value="Chromosome XI"/>
</dbReference>
<keyword evidence="14 23" id="KW-0547">Nucleotide-binding</keyword>
<sequence length="994" mass="110078">METIIYHSPFGLLLLCILSASIAISATNITTDQFALLSLRSQITTTDPHHILAKNWSTGSFICEWIGVTCGSRHRRVIGLNISNMGLTGIIPPQLGNLSFLGSLDMSTNNFHGEVPHEFAGLHRLRVLNLDVNNLEGYFPPWIDSFHELQYLTLRNNSFTGPILPSVSNMSKLVTLRLSNNTLQGNIPKELFNISSLEIIDLNGNSLSGSIPDSVCDRLGSLIELDLSFNQLNGHIPSSLGECSQLQMLSLSGNHFISGYIPKELGNLKMLHRLDLAGNRLEGVIPKGIGNATMLKSLNFVYNNITGATPKEIGNANLLRYLNFGHNNITGAIPREINNLHNLEFLSFEMNKLTGSIPVEIFNLSMMRIFGFGMNQLSGNLPSTMCHMLPNLEQLYLEINNFTGSIPNSISNSSRLNLIELSHNFFTGFIPHSLGELRFLEVLNLCSNNLVSDSSSPELGFITLMTNSERLTMLEMCENPFNATLPNSAWNHSSPLQYLYVYSSGIKGSIPDGIGNLTSLVTLSMKNNHLTGSFPDRMQDLQNLQGVDLLRNKLSEITLNSFCVFRYLVGIHLDENQISGSIPECLGNVTSLRDLSLGFNRLNSTIPATLWQLKDLSLDISHNLLSGSIPRSLETLEYLTYLNVSFNNLTGEIPSGGPFRNFTSDAFISNAALCGAQRFHVPPCPKDLSLVARPERLSYFKLLQATNGYSESNLLGTGSFGSVYKGTLDDGRVVAVKVFNLELEGAFKSFDAECEVLRNLRHRNLTKVIGSCSNPDFKALVLEFMPNGSLEKWLYSHNDCLDIMQRLDILIDVATALQYLHREYSTPVVHCDLKPGNVLLDETMVAHVSDFGIAKLLGQDNITFTKTLATLGYLAPEYGLEGLVSTKCDVYSFGIMMMEVFTRTNPNDERFGEKMSLKSWVNDCVPNGMTHILDANLLRANDGEYFIEKLDCLSSIMKVALNCTVESARERSSIEDVLVALKKIKLQLLSYKGL</sequence>
<name>A0A068UUK5_COFCA</name>
<dbReference type="PROSITE" id="PS00107">
    <property type="entry name" value="PROTEIN_KINASE_ATP"/>
    <property type="match status" value="1"/>
</dbReference>
<dbReference type="FunFam" id="1.10.510.10:FF:000358">
    <property type="entry name" value="Putative leucine-rich repeat receptor-like serine/threonine-protein kinase"/>
    <property type="match status" value="1"/>
</dbReference>
<dbReference type="GO" id="GO:0006952">
    <property type="term" value="P:defense response"/>
    <property type="evidence" value="ECO:0007669"/>
    <property type="project" value="UniProtKB-ARBA"/>
</dbReference>
<keyword evidence="12 24" id="KW-0732">Signal</keyword>
<evidence type="ECO:0000313" key="27">
    <source>
        <dbReference type="Proteomes" id="UP000295252"/>
    </source>
</evidence>
<reference evidence="27" key="1">
    <citation type="journal article" date="2014" name="Science">
        <title>The coffee genome provides insight into the convergent evolution of caffeine biosynthesis.</title>
        <authorList>
            <person name="Denoeud F."/>
            <person name="Carretero-Paulet L."/>
            <person name="Dereeper A."/>
            <person name="Droc G."/>
            <person name="Guyot R."/>
            <person name="Pietrella M."/>
            <person name="Zheng C."/>
            <person name="Alberti A."/>
            <person name="Anthony F."/>
            <person name="Aprea G."/>
            <person name="Aury J.M."/>
            <person name="Bento P."/>
            <person name="Bernard M."/>
            <person name="Bocs S."/>
            <person name="Campa C."/>
            <person name="Cenci A."/>
            <person name="Combes M.C."/>
            <person name="Crouzillat D."/>
            <person name="Da Silva C."/>
            <person name="Daddiego L."/>
            <person name="De Bellis F."/>
            <person name="Dussert S."/>
            <person name="Garsmeur O."/>
            <person name="Gayraud T."/>
            <person name="Guignon V."/>
            <person name="Jahn K."/>
            <person name="Jamilloux V."/>
            <person name="Joet T."/>
            <person name="Labadie K."/>
            <person name="Lan T."/>
            <person name="Leclercq J."/>
            <person name="Lepelley M."/>
            <person name="Leroy T."/>
            <person name="Li L.T."/>
            <person name="Librado P."/>
            <person name="Lopez L."/>
            <person name="Munoz A."/>
            <person name="Noel B."/>
            <person name="Pallavicini A."/>
            <person name="Perrotta G."/>
            <person name="Poncet V."/>
            <person name="Pot D."/>
            <person name="Priyono X."/>
            <person name="Rigoreau M."/>
            <person name="Rouard M."/>
            <person name="Rozas J."/>
            <person name="Tranchant-Dubreuil C."/>
            <person name="VanBuren R."/>
            <person name="Zhang Q."/>
            <person name="Andrade A.C."/>
            <person name="Argout X."/>
            <person name="Bertrand B."/>
            <person name="de Kochko A."/>
            <person name="Graziosi G."/>
            <person name="Henry R.J."/>
            <person name="Jayarama X."/>
            <person name="Ming R."/>
            <person name="Nagai C."/>
            <person name="Rounsley S."/>
            <person name="Sankoff D."/>
            <person name="Giuliano G."/>
            <person name="Albert V.A."/>
            <person name="Wincker P."/>
            <person name="Lashermes P."/>
        </authorList>
    </citation>
    <scope>NUCLEOTIDE SEQUENCE [LARGE SCALE GENOMIC DNA]</scope>
    <source>
        <strain evidence="27">cv. DH200-94</strain>
    </source>
</reference>
<dbReference type="EMBL" id="HG739137">
    <property type="protein sequence ID" value="CDP11298.1"/>
    <property type="molecule type" value="Genomic_DNA"/>
</dbReference>
<dbReference type="FunFam" id="3.80.10.10:FF:000095">
    <property type="entry name" value="LRR receptor-like serine/threonine-protein kinase GSO1"/>
    <property type="match status" value="2"/>
</dbReference>
<comment type="similarity">
    <text evidence="4">Belongs to the RLP family.</text>
</comment>
<evidence type="ECO:0000256" key="23">
    <source>
        <dbReference type="PROSITE-ProRule" id="PRU10141"/>
    </source>
</evidence>
<dbReference type="Gene3D" id="3.30.200.20">
    <property type="entry name" value="Phosphorylase Kinase, domain 1"/>
    <property type="match status" value="1"/>
</dbReference>
<evidence type="ECO:0000256" key="21">
    <source>
        <dbReference type="ARBA" id="ARBA00047899"/>
    </source>
</evidence>
<feature type="chain" id="PRO_5001655223" description="non-specific serine/threonine protein kinase" evidence="24">
    <location>
        <begin position="27"/>
        <end position="994"/>
    </location>
</feature>
<dbReference type="GO" id="GO:0051707">
    <property type="term" value="P:response to other organism"/>
    <property type="evidence" value="ECO:0007669"/>
    <property type="project" value="UniProtKB-ARBA"/>
</dbReference>
<evidence type="ECO:0000256" key="16">
    <source>
        <dbReference type="ARBA" id="ARBA00022840"/>
    </source>
</evidence>
<keyword evidence="20" id="KW-0325">Glycoprotein</keyword>
<evidence type="ECO:0000313" key="26">
    <source>
        <dbReference type="EMBL" id="CDP11298.1"/>
    </source>
</evidence>
<evidence type="ECO:0000256" key="8">
    <source>
        <dbReference type="ARBA" id="ARBA00022553"/>
    </source>
</evidence>
<keyword evidence="7" id="KW-0723">Serine/threonine-protein kinase</keyword>
<evidence type="ECO:0000256" key="7">
    <source>
        <dbReference type="ARBA" id="ARBA00022527"/>
    </source>
</evidence>
<evidence type="ECO:0000256" key="9">
    <source>
        <dbReference type="ARBA" id="ARBA00022614"/>
    </source>
</evidence>
<evidence type="ECO:0000256" key="3">
    <source>
        <dbReference type="ARBA" id="ARBA00008684"/>
    </source>
</evidence>
<dbReference type="InterPro" id="IPR051809">
    <property type="entry name" value="Plant_receptor-like_S/T_kinase"/>
</dbReference>
<dbReference type="PANTHER" id="PTHR27008:SF602">
    <property type="entry name" value="LRR RECEPTOR-LIKE SERINE_THREONINE-PROTEIN KINASE EFR"/>
    <property type="match status" value="1"/>
</dbReference>
<dbReference type="InterPro" id="IPR017441">
    <property type="entry name" value="Protein_kinase_ATP_BS"/>
</dbReference>
<evidence type="ECO:0000256" key="1">
    <source>
        <dbReference type="ARBA" id="ARBA00004162"/>
    </source>
</evidence>
<evidence type="ECO:0000259" key="25">
    <source>
        <dbReference type="PROSITE" id="PS50011"/>
    </source>
</evidence>
<evidence type="ECO:0000256" key="18">
    <source>
        <dbReference type="ARBA" id="ARBA00023136"/>
    </source>
</evidence>
<dbReference type="STRING" id="49390.A0A068UUK5"/>
<accession>A0A068UUK5</accession>
<comment type="catalytic activity">
    <reaction evidence="21">
        <text>L-threonyl-[protein] + ATP = O-phospho-L-threonyl-[protein] + ADP + H(+)</text>
        <dbReference type="Rhea" id="RHEA:46608"/>
        <dbReference type="Rhea" id="RHEA-COMP:11060"/>
        <dbReference type="Rhea" id="RHEA-COMP:11605"/>
        <dbReference type="ChEBI" id="CHEBI:15378"/>
        <dbReference type="ChEBI" id="CHEBI:30013"/>
        <dbReference type="ChEBI" id="CHEBI:30616"/>
        <dbReference type="ChEBI" id="CHEBI:61977"/>
        <dbReference type="ChEBI" id="CHEBI:456216"/>
        <dbReference type="EC" id="2.7.11.1"/>
    </reaction>
</comment>
<gene>
    <name evidence="26" type="ORF">GSCOC_T00033449001</name>
</gene>
<evidence type="ECO:0000256" key="15">
    <source>
        <dbReference type="ARBA" id="ARBA00022777"/>
    </source>
</evidence>